<reference evidence="2 3" key="1">
    <citation type="submission" date="2024-02" db="EMBL/GenBank/DDBJ databases">
        <title>A Gaetbulibacter species isolated from tidal flats and genomic insights of their niches.</title>
        <authorList>
            <person name="Ye Y."/>
        </authorList>
    </citation>
    <scope>NUCLEOTIDE SEQUENCE [LARGE SCALE GENOMIC DNA]</scope>
    <source>
        <strain evidence="2 3">KYW382</strain>
    </source>
</reference>
<evidence type="ECO:0000313" key="2">
    <source>
        <dbReference type="EMBL" id="MFH6770732.1"/>
    </source>
</evidence>
<keyword evidence="1" id="KW-0472">Membrane</keyword>
<accession>A0ABW7MY83</accession>
<dbReference type="EMBL" id="JBAWKB010000001">
    <property type="protein sequence ID" value="MFH6770732.1"/>
    <property type="molecule type" value="Genomic_DNA"/>
</dbReference>
<name>A0ABW7MY83_9FLAO</name>
<comment type="caution">
    <text evidence="2">The sequence shown here is derived from an EMBL/GenBank/DDBJ whole genome shotgun (WGS) entry which is preliminary data.</text>
</comment>
<evidence type="ECO:0000256" key="1">
    <source>
        <dbReference type="SAM" id="Phobius"/>
    </source>
</evidence>
<evidence type="ECO:0000313" key="3">
    <source>
        <dbReference type="Proteomes" id="UP001610100"/>
    </source>
</evidence>
<keyword evidence="1" id="KW-1133">Transmembrane helix</keyword>
<keyword evidence="3" id="KW-1185">Reference proteome</keyword>
<sequence length="43" mass="5073">METKEIIYLVAFALILRIVIRLVIKIRREKSETQENNNSAENL</sequence>
<proteinExistence type="predicted"/>
<dbReference type="RefSeq" id="WP_344739214.1">
    <property type="nucleotide sequence ID" value="NZ_BAABAY010000001.1"/>
</dbReference>
<gene>
    <name evidence="2" type="ORF">V8G58_02210</name>
</gene>
<dbReference type="Proteomes" id="UP001610100">
    <property type="component" value="Unassembled WGS sequence"/>
</dbReference>
<keyword evidence="1" id="KW-0812">Transmembrane</keyword>
<organism evidence="2 3">
    <name type="scientific">Gaetbulibacter aestuarii</name>
    <dbReference type="NCBI Taxonomy" id="1502358"/>
    <lineage>
        <taxon>Bacteria</taxon>
        <taxon>Pseudomonadati</taxon>
        <taxon>Bacteroidota</taxon>
        <taxon>Flavobacteriia</taxon>
        <taxon>Flavobacteriales</taxon>
        <taxon>Flavobacteriaceae</taxon>
        <taxon>Gaetbulibacter</taxon>
    </lineage>
</organism>
<feature type="transmembrane region" description="Helical" evidence="1">
    <location>
        <begin position="6"/>
        <end position="24"/>
    </location>
</feature>
<protein>
    <submittedName>
        <fullName evidence="2">Uncharacterized protein</fullName>
    </submittedName>
</protein>